<dbReference type="InterPro" id="IPR036412">
    <property type="entry name" value="HAD-like_sf"/>
</dbReference>
<name>A0AAW9QHW6_9CHRO</name>
<dbReference type="PRINTS" id="PR00119">
    <property type="entry name" value="CATATPASE"/>
</dbReference>
<feature type="transmembrane region" description="Helical" evidence="12">
    <location>
        <begin position="130"/>
        <end position="149"/>
    </location>
</feature>
<evidence type="ECO:0000256" key="10">
    <source>
        <dbReference type="ARBA" id="ARBA00056348"/>
    </source>
</evidence>
<dbReference type="InterPro" id="IPR059000">
    <property type="entry name" value="ATPase_P-type_domA"/>
</dbReference>
<protein>
    <recommendedName>
        <fullName evidence="11">Probable copper-transporting ATPase PacS</fullName>
    </recommendedName>
</protein>
<evidence type="ECO:0000256" key="3">
    <source>
        <dbReference type="ARBA" id="ARBA00022692"/>
    </source>
</evidence>
<evidence type="ECO:0000256" key="4">
    <source>
        <dbReference type="ARBA" id="ARBA00022723"/>
    </source>
</evidence>
<dbReference type="SUPFAM" id="SSF81653">
    <property type="entry name" value="Calcium ATPase, transduction domain A"/>
    <property type="match status" value="1"/>
</dbReference>
<evidence type="ECO:0000256" key="2">
    <source>
        <dbReference type="ARBA" id="ARBA00006024"/>
    </source>
</evidence>
<dbReference type="Proteomes" id="UP001328733">
    <property type="component" value="Unassembled WGS sequence"/>
</dbReference>
<feature type="transmembrane region" description="Helical" evidence="12">
    <location>
        <begin position="712"/>
        <end position="735"/>
    </location>
</feature>
<organism evidence="14 15">
    <name type="scientific">Pannus brasiliensis CCIBt3594</name>
    <dbReference type="NCBI Taxonomy" id="1427578"/>
    <lineage>
        <taxon>Bacteria</taxon>
        <taxon>Bacillati</taxon>
        <taxon>Cyanobacteriota</taxon>
        <taxon>Cyanophyceae</taxon>
        <taxon>Oscillatoriophycideae</taxon>
        <taxon>Chroococcales</taxon>
        <taxon>Microcystaceae</taxon>
        <taxon>Pannus</taxon>
    </lineage>
</organism>
<keyword evidence="3 12" id="KW-0812">Transmembrane</keyword>
<feature type="domain" description="HMA" evidence="13">
    <location>
        <begin position="10"/>
        <end position="76"/>
    </location>
</feature>
<keyword evidence="9 12" id="KW-0472">Membrane</keyword>
<evidence type="ECO:0000256" key="11">
    <source>
        <dbReference type="ARBA" id="ARBA00072218"/>
    </source>
</evidence>
<dbReference type="InterPro" id="IPR008250">
    <property type="entry name" value="ATPase_P-typ_transduc_dom_A_sf"/>
</dbReference>
<dbReference type="FunFam" id="2.70.150.10:FF:000002">
    <property type="entry name" value="Copper-transporting ATPase 1, putative"/>
    <property type="match status" value="1"/>
</dbReference>
<dbReference type="InterPro" id="IPR044492">
    <property type="entry name" value="P_typ_ATPase_HD_dom"/>
</dbReference>
<dbReference type="Gene3D" id="3.30.70.100">
    <property type="match status" value="1"/>
</dbReference>
<dbReference type="Gene3D" id="3.40.50.1000">
    <property type="entry name" value="HAD superfamily/HAD-like"/>
    <property type="match status" value="1"/>
</dbReference>
<evidence type="ECO:0000256" key="1">
    <source>
        <dbReference type="ARBA" id="ARBA00004651"/>
    </source>
</evidence>
<keyword evidence="12" id="KW-1003">Cell membrane</keyword>
<evidence type="ECO:0000256" key="7">
    <source>
        <dbReference type="ARBA" id="ARBA00022967"/>
    </source>
</evidence>
<dbReference type="PROSITE" id="PS50846">
    <property type="entry name" value="HMA_2"/>
    <property type="match status" value="1"/>
</dbReference>
<keyword evidence="5 12" id="KW-0547">Nucleotide-binding</keyword>
<dbReference type="InterPro" id="IPR023299">
    <property type="entry name" value="ATPase_P-typ_cyto_dom_N"/>
</dbReference>
<keyword evidence="4 12" id="KW-0479">Metal-binding</keyword>
<dbReference type="CDD" id="cd00371">
    <property type="entry name" value="HMA"/>
    <property type="match status" value="1"/>
</dbReference>
<dbReference type="RefSeq" id="WP_332864112.1">
    <property type="nucleotide sequence ID" value="NZ_JBAFSM010000009.1"/>
</dbReference>
<dbReference type="GO" id="GO:0055070">
    <property type="term" value="P:copper ion homeostasis"/>
    <property type="evidence" value="ECO:0007669"/>
    <property type="project" value="TreeGrafter"/>
</dbReference>
<dbReference type="PROSITE" id="PS01047">
    <property type="entry name" value="HMA_1"/>
    <property type="match status" value="1"/>
</dbReference>
<feature type="transmembrane region" description="Helical" evidence="12">
    <location>
        <begin position="105"/>
        <end position="124"/>
    </location>
</feature>
<dbReference type="InterPro" id="IPR027256">
    <property type="entry name" value="P-typ_ATPase_IB"/>
</dbReference>
<dbReference type="Pfam" id="PF00702">
    <property type="entry name" value="Hydrolase"/>
    <property type="match status" value="1"/>
</dbReference>
<feature type="transmembrane region" description="Helical" evidence="12">
    <location>
        <begin position="350"/>
        <end position="372"/>
    </location>
</feature>
<evidence type="ECO:0000313" key="14">
    <source>
        <dbReference type="EMBL" id="MEG3436648.1"/>
    </source>
</evidence>
<reference evidence="14 15" key="1">
    <citation type="submission" date="2024-01" db="EMBL/GenBank/DDBJ databases">
        <title>Genomic insights into the taxonomy and metabolism of the cyanobacterium Pannus brasiliensis CCIBt3594.</title>
        <authorList>
            <person name="Machado M."/>
            <person name="Botero N.B."/>
            <person name="Andreote A.P.D."/>
            <person name="Feitosa A.M.T."/>
            <person name="Popin R."/>
            <person name="Sivonen K."/>
            <person name="Fiore M.F."/>
        </authorList>
    </citation>
    <scope>NUCLEOTIDE SEQUENCE [LARGE SCALE GENOMIC DNA]</scope>
    <source>
        <strain evidence="14 15">CCIBt3594</strain>
    </source>
</reference>
<comment type="caution">
    <text evidence="14">The sequence shown here is derived from an EMBL/GenBank/DDBJ whole genome shotgun (WGS) entry which is preliminary data.</text>
</comment>
<dbReference type="FunFam" id="3.30.70.100:FF:000005">
    <property type="entry name" value="Copper-exporting P-type ATPase A"/>
    <property type="match status" value="1"/>
</dbReference>
<evidence type="ECO:0000256" key="8">
    <source>
        <dbReference type="ARBA" id="ARBA00022989"/>
    </source>
</evidence>
<dbReference type="PROSITE" id="PS00154">
    <property type="entry name" value="ATPASE_E1_E2"/>
    <property type="match status" value="1"/>
</dbReference>
<dbReference type="InterPro" id="IPR001757">
    <property type="entry name" value="P_typ_ATPase"/>
</dbReference>
<dbReference type="NCBIfam" id="TIGR01525">
    <property type="entry name" value="ATPase-IB_hvy"/>
    <property type="match status" value="1"/>
</dbReference>
<evidence type="ECO:0000256" key="9">
    <source>
        <dbReference type="ARBA" id="ARBA00023136"/>
    </source>
</evidence>
<dbReference type="GO" id="GO:0005507">
    <property type="term" value="F:copper ion binding"/>
    <property type="evidence" value="ECO:0007669"/>
    <property type="project" value="TreeGrafter"/>
</dbReference>
<dbReference type="SUPFAM" id="SSF55008">
    <property type="entry name" value="HMA, heavy metal-associated domain"/>
    <property type="match status" value="1"/>
</dbReference>
<accession>A0AAW9QHW6</accession>
<evidence type="ECO:0000256" key="5">
    <source>
        <dbReference type="ARBA" id="ARBA00022741"/>
    </source>
</evidence>
<evidence type="ECO:0000259" key="13">
    <source>
        <dbReference type="PROSITE" id="PS50846"/>
    </source>
</evidence>
<dbReference type="InterPro" id="IPR023298">
    <property type="entry name" value="ATPase_P-typ_TM_dom_sf"/>
</dbReference>
<keyword evidence="15" id="KW-1185">Reference proteome</keyword>
<dbReference type="GO" id="GO:0005524">
    <property type="term" value="F:ATP binding"/>
    <property type="evidence" value="ECO:0007669"/>
    <property type="project" value="UniProtKB-UniRule"/>
</dbReference>
<comment type="similarity">
    <text evidence="2 12">Belongs to the cation transport ATPase (P-type) (TC 3.A.3) family. Type IB subfamily.</text>
</comment>
<dbReference type="SFLD" id="SFLDF00027">
    <property type="entry name" value="p-type_atpase"/>
    <property type="match status" value="1"/>
</dbReference>
<dbReference type="InterPro" id="IPR018303">
    <property type="entry name" value="ATPase_P-typ_P_site"/>
</dbReference>
<dbReference type="InterPro" id="IPR017969">
    <property type="entry name" value="Heavy-metal-associated_CS"/>
</dbReference>
<dbReference type="Gene3D" id="2.70.150.10">
    <property type="entry name" value="Calcium-transporting ATPase, cytoplasmic transduction domain A"/>
    <property type="match status" value="1"/>
</dbReference>
<dbReference type="InterPro" id="IPR036163">
    <property type="entry name" value="HMA_dom_sf"/>
</dbReference>
<sequence>MQTVADREVKTATLDVKGMKCAGCVSAVERQLHQNDGVTSARVNLITEVAVVEYRPETVSPDRLAEKLTAIGFPSKPRDSVNLLDSRNAREEERQKERERQVKKLYIAAFLLIFSFIGHLHHIGGLEIPVLNSLGLHWGLATLALLFPGREIFIDGWRGLRHGMPNMNTLVGLGTGSAYLASCLALIFPRWGWECFFDEPVMLLGFILLGRTLEARARSRAEADLEALVALQPPVAYLIGDPSDRVGIAIPVEQVRIGEMARVLPGERVPIDGEIIDGQTSIDESLLTGESLPVVKETGDKVIAGTINLSGAIAVRATRVGQNTTLAKIIASVESAQIRKAPVQKLADTVAGYFAYGVLTIAAAVFLFWYTVGANLFPWVLLQTVHHEGMMVHSSPLLLGLKLAISVLVVACPCALGLATPTAILVGTSLGAERGILIKGGDVLEIAHRLNTIAFDKTGTLTVGHPEITDRLSFSSLSPDEILQLAATVESGTNHPLARAIASIVPVPEFAGEDFQTVPGLGVSARVNGERVLLGNEDWLSKNGVEIAQKAMESLQPLVKGGKTIVYLARGEELAGAIAFQDRLRTDARETVRALRDLGLEVLLLSGDRPEVVGAIARQSGIEHYRAGVCPEEKAKIIGDLQDKEGKIVAMVGDGINDAPALARANIGIALGGGTDVAIETAGIVLTRDRLPDVVESLRLSLATFRKIRQNLFWALGYNTFAIPLAAGVLLPGFGLALGPALSAALMASSSILVVTNSLLLRRHFPRTGQARK</sequence>
<dbReference type="AlphaFoldDB" id="A0AAW9QHW6"/>
<evidence type="ECO:0000313" key="15">
    <source>
        <dbReference type="Proteomes" id="UP001328733"/>
    </source>
</evidence>
<feature type="transmembrane region" description="Helical" evidence="12">
    <location>
        <begin position="403"/>
        <end position="426"/>
    </location>
</feature>
<dbReference type="InterPro" id="IPR006121">
    <property type="entry name" value="HMA_dom"/>
</dbReference>
<evidence type="ECO:0000256" key="12">
    <source>
        <dbReference type="RuleBase" id="RU362081"/>
    </source>
</evidence>
<dbReference type="InterPro" id="IPR023214">
    <property type="entry name" value="HAD_sf"/>
</dbReference>
<proteinExistence type="inferred from homology"/>
<dbReference type="Pfam" id="PF00122">
    <property type="entry name" value="E1-E2_ATPase"/>
    <property type="match status" value="1"/>
</dbReference>
<dbReference type="PRINTS" id="PR00120">
    <property type="entry name" value="HATPASE"/>
</dbReference>
<keyword evidence="6 12" id="KW-0067">ATP-binding</keyword>
<dbReference type="GO" id="GO:0043682">
    <property type="term" value="F:P-type divalent copper transporter activity"/>
    <property type="evidence" value="ECO:0007669"/>
    <property type="project" value="TreeGrafter"/>
</dbReference>
<comment type="subcellular location">
    <subcellularLocation>
        <location evidence="1">Cell membrane</location>
        <topology evidence="1">Multi-pass membrane protein</topology>
    </subcellularLocation>
</comment>
<keyword evidence="7" id="KW-1278">Translocase</keyword>
<dbReference type="CDD" id="cd02094">
    <property type="entry name" value="P-type_ATPase_Cu-like"/>
    <property type="match status" value="1"/>
</dbReference>
<evidence type="ECO:0000256" key="6">
    <source>
        <dbReference type="ARBA" id="ARBA00022840"/>
    </source>
</evidence>
<gene>
    <name evidence="14" type="ORF">V0288_05905</name>
</gene>
<dbReference type="SFLD" id="SFLDS00003">
    <property type="entry name" value="Haloacid_Dehalogenase"/>
    <property type="match status" value="1"/>
</dbReference>
<dbReference type="GO" id="GO:0005886">
    <property type="term" value="C:plasma membrane"/>
    <property type="evidence" value="ECO:0007669"/>
    <property type="project" value="UniProtKB-SubCell"/>
</dbReference>
<dbReference type="Gene3D" id="3.40.1110.10">
    <property type="entry name" value="Calcium-transporting ATPase, cytoplasmic domain N"/>
    <property type="match status" value="1"/>
</dbReference>
<dbReference type="SUPFAM" id="SSF56784">
    <property type="entry name" value="HAD-like"/>
    <property type="match status" value="1"/>
</dbReference>
<dbReference type="GO" id="GO:0016887">
    <property type="term" value="F:ATP hydrolysis activity"/>
    <property type="evidence" value="ECO:0007669"/>
    <property type="project" value="InterPro"/>
</dbReference>
<dbReference type="PANTHER" id="PTHR43520:SF8">
    <property type="entry name" value="P-TYPE CU(+) TRANSPORTER"/>
    <property type="match status" value="1"/>
</dbReference>
<keyword evidence="8 12" id="KW-1133">Transmembrane helix</keyword>
<dbReference type="NCBIfam" id="TIGR01494">
    <property type="entry name" value="ATPase_P-type"/>
    <property type="match status" value="1"/>
</dbReference>
<dbReference type="SFLD" id="SFLDG00002">
    <property type="entry name" value="C1.7:_P-type_atpase_like"/>
    <property type="match status" value="1"/>
</dbReference>
<dbReference type="Pfam" id="PF00403">
    <property type="entry name" value="HMA"/>
    <property type="match status" value="1"/>
</dbReference>
<dbReference type="SUPFAM" id="SSF81665">
    <property type="entry name" value="Calcium ATPase, transmembrane domain M"/>
    <property type="match status" value="1"/>
</dbReference>
<dbReference type="EMBL" id="JBAFSM010000009">
    <property type="protein sequence ID" value="MEG3436648.1"/>
    <property type="molecule type" value="Genomic_DNA"/>
</dbReference>
<dbReference type="PANTHER" id="PTHR43520">
    <property type="entry name" value="ATP7, ISOFORM B"/>
    <property type="match status" value="1"/>
</dbReference>
<feature type="transmembrane region" description="Helical" evidence="12">
    <location>
        <begin position="741"/>
        <end position="761"/>
    </location>
</feature>
<comment type="function">
    <text evidence="10">May play a role in the osmotic adaptation.</text>
</comment>